<gene>
    <name evidence="1" type="ORF">J2D73_18410</name>
</gene>
<dbReference type="RefSeq" id="WP_207883727.1">
    <property type="nucleotide sequence ID" value="NZ_JAFVMF010000030.1"/>
</dbReference>
<dbReference type="Proteomes" id="UP000664771">
    <property type="component" value="Unassembled WGS sequence"/>
</dbReference>
<keyword evidence="2" id="KW-1185">Reference proteome</keyword>
<name>A0ABS3M0U0_9PROT</name>
<dbReference type="SUPFAM" id="SSF69279">
    <property type="entry name" value="Phage tail proteins"/>
    <property type="match status" value="1"/>
</dbReference>
<proteinExistence type="predicted"/>
<reference evidence="1 2" key="1">
    <citation type="submission" date="2021-03" db="EMBL/GenBank/DDBJ databases">
        <title>The complete genome sequence of Acetobacter sacchari TBRC 11175.</title>
        <authorList>
            <person name="Charoenyingcharoen P."/>
            <person name="Yukphan P."/>
        </authorList>
    </citation>
    <scope>NUCLEOTIDE SEQUENCE [LARGE SCALE GENOMIC DNA]</scope>
    <source>
        <strain evidence="1 2">TBRC 11175</strain>
    </source>
</reference>
<organism evidence="1 2">
    <name type="scientific">Acetobacter sacchari</name>
    <dbReference type="NCBI Taxonomy" id="2661687"/>
    <lineage>
        <taxon>Bacteria</taxon>
        <taxon>Pseudomonadati</taxon>
        <taxon>Pseudomonadota</taxon>
        <taxon>Alphaproteobacteria</taxon>
        <taxon>Acetobacterales</taxon>
        <taxon>Acetobacteraceae</taxon>
        <taxon>Acetobacter</taxon>
    </lineage>
</organism>
<sequence>MSDSITVTGTRRSPWRSPRCRLLVNGVEQSGFGVLSFSLDRTRYGRCDTLTLELAFDRSVTQAPYWFDVSDPASGSTLSDIDIQLQMRDEESSGSQWTAVFQGIVDNVAFRPFSSSVSVTCRDYLAKLMDMRVMDTWLNLTGTELLKSVITAAGLTPNVTVTTGYEGQFWQIEHKRHAAAGQHRFQTAFDLVRYVANGSNCDFYADGKTIVVAPYPSSDDATAHSLKYSDPGGGSPIVADFWDANFGRDYQTAKGVVVHCLSWDSKQRIKSEVYFSALGAGKKNALANGTMHSFKFPGLKQDQLQAKAEALYRQIVAHGRDLTFTVHGRASLAPRQFMTLTGTGTTWDGTHDVDAVSSTFGWDQGYTQNVTLRTRDTTDDESSEYD</sequence>
<accession>A0ABS3M0U0</accession>
<evidence type="ECO:0000313" key="2">
    <source>
        <dbReference type="Proteomes" id="UP000664771"/>
    </source>
</evidence>
<dbReference type="EMBL" id="JAFVMF010000030">
    <property type="protein sequence ID" value="MBO1361758.1"/>
    <property type="molecule type" value="Genomic_DNA"/>
</dbReference>
<evidence type="ECO:0000313" key="1">
    <source>
        <dbReference type="EMBL" id="MBO1361758.1"/>
    </source>
</evidence>
<protein>
    <submittedName>
        <fullName evidence="1">Uncharacterized protein</fullName>
    </submittedName>
</protein>
<comment type="caution">
    <text evidence="1">The sequence shown here is derived from an EMBL/GenBank/DDBJ whole genome shotgun (WGS) entry which is preliminary data.</text>
</comment>